<dbReference type="OrthoDB" id="9760225at2"/>
<protein>
    <recommendedName>
        <fullName evidence="4">Organic solvent tolerance-like N-terminal domain-containing protein</fullName>
    </recommendedName>
</protein>
<dbReference type="PANTHER" id="PTHR36504:SF1">
    <property type="entry name" value="LIPOPOLYSACCHARIDE EXPORT SYSTEM PROTEIN LPTA"/>
    <property type="match status" value="1"/>
</dbReference>
<keyword evidence="1" id="KW-0732">Signal</keyword>
<feature type="domain" description="Organic solvent tolerance-like N-terminal" evidence="4">
    <location>
        <begin position="507"/>
        <end position="615"/>
    </location>
</feature>
<dbReference type="GO" id="GO:0015920">
    <property type="term" value="P:lipopolysaccharide transport"/>
    <property type="evidence" value="ECO:0007669"/>
    <property type="project" value="TreeGrafter"/>
</dbReference>
<keyword evidence="3" id="KW-0812">Transmembrane</keyword>
<dbReference type="InterPro" id="IPR052037">
    <property type="entry name" value="LPS_export_LptA"/>
</dbReference>
<organism evidence="5 6">
    <name type="scientific">Thermoanaerobaculum aquaticum</name>
    <dbReference type="NCBI Taxonomy" id="1312852"/>
    <lineage>
        <taxon>Bacteria</taxon>
        <taxon>Pseudomonadati</taxon>
        <taxon>Acidobacteriota</taxon>
        <taxon>Thermoanaerobaculia</taxon>
        <taxon>Thermoanaerobaculales</taxon>
        <taxon>Thermoanaerobaculaceae</taxon>
        <taxon>Thermoanaerobaculum</taxon>
    </lineage>
</organism>
<gene>
    <name evidence="5" type="ORF">EG19_01800</name>
</gene>
<dbReference type="EMBL" id="JMFG01000015">
    <property type="protein sequence ID" value="KDA53956.1"/>
    <property type="molecule type" value="Genomic_DNA"/>
</dbReference>
<keyword evidence="3" id="KW-0472">Membrane</keyword>
<dbReference type="GO" id="GO:0009279">
    <property type="term" value="C:cell outer membrane"/>
    <property type="evidence" value="ECO:0007669"/>
    <property type="project" value="TreeGrafter"/>
</dbReference>
<dbReference type="RefSeq" id="WP_038048585.1">
    <property type="nucleotide sequence ID" value="NZ_JMFG01000015.1"/>
</dbReference>
<dbReference type="STRING" id="1312852.EG19_01800"/>
<evidence type="ECO:0000256" key="2">
    <source>
        <dbReference type="SAM" id="MobiDB-lite"/>
    </source>
</evidence>
<name>A0A062Y0R1_9BACT</name>
<evidence type="ECO:0000313" key="6">
    <source>
        <dbReference type="Proteomes" id="UP000027284"/>
    </source>
</evidence>
<keyword evidence="6" id="KW-1185">Reference proteome</keyword>
<accession>A0A062Y0R1</accession>
<comment type="caution">
    <text evidence="5">The sequence shown here is derived from an EMBL/GenBank/DDBJ whole genome shotgun (WGS) entry which is preliminary data.</text>
</comment>
<dbReference type="Pfam" id="PF03968">
    <property type="entry name" value="LptD_N"/>
    <property type="match status" value="1"/>
</dbReference>
<dbReference type="AlphaFoldDB" id="A0A062Y0R1"/>
<dbReference type="Proteomes" id="UP000027284">
    <property type="component" value="Unassembled WGS sequence"/>
</dbReference>
<dbReference type="InterPro" id="IPR005653">
    <property type="entry name" value="OstA-like_N"/>
</dbReference>
<evidence type="ECO:0000259" key="4">
    <source>
        <dbReference type="Pfam" id="PF03968"/>
    </source>
</evidence>
<feature type="transmembrane region" description="Helical" evidence="3">
    <location>
        <begin position="7"/>
        <end position="29"/>
    </location>
</feature>
<sequence length="649" mass="69984">MKARTRLYRTVTASLLGVWLGLLVGLLIYRQWQRRAPVTEAPARTPTTDQTEQPVRVQKGFVFTYALGVSPSIRLAAKESVEFASGWLELTDVDLTFFQGGEVAYGLVAKKARFHQRTSQAVVEGDPLLSLGHGVVARAQGFSLESGEQLLRSRGPVSFAGVGWGGLAGSLSSALSEDLVTVENGVSLVAEENGGQRVTLLAPMAQYRRKQGTVEFPKGVMLFRQSFRFEAPGGTLFLDDETGSLEKLALQGPVAVVGQTENGETVEGQWGDSQAQRQIDGTWAFVAQSSSESGWARLRVLLPGGEVRELQAWRFEGVAAQEGLQKLEGLGLACALRSRPREQPSRLSAERLVVAFAEGQAQELRANGNVVLEEAAGQARGDTLVAKLPNGPGELTADRQVEFSSRELYGVCQRIAFDEQGNFTASGGVQGTVKQQGQAQELRFAASQAKGAVASSNRVTLLGDARIWQNAQVLRADEMLLDEEAATLQARGRVLSKSAGEGQVAGTIEASQLTYMRAKGEAFFSGGVRVLDQRGTIESQTLQAFLTEKGEILRGEFREHVVIREKASGRRIFGDVAVYDGSSETLLITGQPAIAEEPSGNRVQASRITWNRKTGSMDVGGDVDTPSQTLYHPEGPAKTPARRTPLPQK</sequence>
<feature type="compositionally biased region" description="Polar residues" evidence="2">
    <location>
        <begin position="601"/>
        <end position="614"/>
    </location>
</feature>
<proteinExistence type="predicted"/>
<feature type="region of interest" description="Disordered" evidence="2">
    <location>
        <begin position="597"/>
        <end position="649"/>
    </location>
</feature>
<keyword evidence="3" id="KW-1133">Transmembrane helix</keyword>
<evidence type="ECO:0000256" key="1">
    <source>
        <dbReference type="ARBA" id="ARBA00022729"/>
    </source>
</evidence>
<reference evidence="5 6" key="1">
    <citation type="submission" date="2014-04" db="EMBL/GenBank/DDBJ databases">
        <title>The Genome Sequence of Thermoanaerobaculum aquaticum MP-01, The First Cultivated Group 23 Acidobacterium.</title>
        <authorList>
            <person name="Stamps B.W."/>
            <person name="Losey N.A."/>
            <person name="Lawson P.A."/>
            <person name="Stevenson B.S."/>
        </authorList>
    </citation>
    <scope>NUCLEOTIDE SEQUENCE [LARGE SCALE GENOMIC DNA]</scope>
    <source>
        <strain evidence="5 6">MP-01</strain>
    </source>
</reference>
<evidence type="ECO:0000313" key="5">
    <source>
        <dbReference type="EMBL" id="KDA53956.1"/>
    </source>
</evidence>
<dbReference type="GO" id="GO:0017089">
    <property type="term" value="F:glycolipid transfer activity"/>
    <property type="evidence" value="ECO:0007669"/>
    <property type="project" value="TreeGrafter"/>
</dbReference>
<evidence type="ECO:0000256" key="3">
    <source>
        <dbReference type="SAM" id="Phobius"/>
    </source>
</evidence>
<dbReference type="Gene3D" id="2.60.450.10">
    <property type="entry name" value="Lipopolysaccharide (LPS) transport protein A like domain"/>
    <property type="match status" value="2"/>
</dbReference>
<dbReference type="GO" id="GO:0030288">
    <property type="term" value="C:outer membrane-bounded periplasmic space"/>
    <property type="evidence" value="ECO:0007669"/>
    <property type="project" value="TreeGrafter"/>
</dbReference>
<dbReference type="PANTHER" id="PTHR36504">
    <property type="entry name" value="LIPOPOLYSACCHARIDE EXPORT SYSTEM PROTEIN LPTA"/>
    <property type="match status" value="1"/>
</dbReference>